<evidence type="ECO:0000256" key="13">
    <source>
        <dbReference type="RuleBase" id="RU000461"/>
    </source>
</evidence>
<accession>A0AAN7QZ77</accession>
<protein>
    <recommendedName>
        <fullName evidence="17">Cytochrome P450 CYP749A22-like</fullName>
    </recommendedName>
</protein>
<feature type="binding site" description="axial binding residue" evidence="12">
    <location>
        <position position="550"/>
    </location>
    <ligand>
        <name>heme</name>
        <dbReference type="ChEBI" id="CHEBI:30413"/>
    </ligand>
    <ligandPart>
        <name>Fe</name>
        <dbReference type="ChEBI" id="CHEBI:18248"/>
    </ligandPart>
</feature>
<comment type="subcellular location">
    <subcellularLocation>
        <location evidence="2">Membrane</location>
        <topology evidence="2">Single-pass membrane protein</topology>
    </subcellularLocation>
</comment>
<evidence type="ECO:0000256" key="3">
    <source>
        <dbReference type="ARBA" id="ARBA00010617"/>
    </source>
</evidence>
<evidence type="ECO:0000256" key="11">
    <source>
        <dbReference type="ARBA" id="ARBA00023136"/>
    </source>
</evidence>
<dbReference type="EMBL" id="JAXQNO010000013">
    <property type="protein sequence ID" value="KAK4785374.1"/>
    <property type="molecule type" value="Genomic_DNA"/>
</dbReference>
<evidence type="ECO:0000256" key="14">
    <source>
        <dbReference type="SAM" id="Phobius"/>
    </source>
</evidence>
<dbReference type="GO" id="GO:0016705">
    <property type="term" value="F:oxidoreductase activity, acting on paired donors, with incorporation or reduction of molecular oxygen"/>
    <property type="evidence" value="ECO:0007669"/>
    <property type="project" value="InterPro"/>
</dbReference>
<feature type="transmembrane region" description="Helical" evidence="14">
    <location>
        <begin position="90"/>
        <end position="113"/>
    </location>
</feature>
<keyword evidence="4 12" id="KW-0349">Heme</keyword>
<keyword evidence="9 12" id="KW-0408">Iron</keyword>
<dbReference type="PRINTS" id="PR00385">
    <property type="entry name" value="P450"/>
</dbReference>
<evidence type="ECO:0000256" key="7">
    <source>
        <dbReference type="ARBA" id="ARBA00022989"/>
    </source>
</evidence>
<keyword evidence="16" id="KW-1185">Reference proteome</keyword>
<keyword evidence="11 14" id="KW-0472">Membrane</keyword>
<dbReference type="Pfam" id="PF00067">
    <property type="entry name" value="p450"/>
    <property type="match status" value="1"/>
</dbReference>
<dbReference type="GO" id="GO:0005506">
    <property type="term" value="F:iron ion binding"/>
    <property type="evidence" value="ECO:0007669"/>
    <property type="project" value="InterPro"/>
</dbReference>
<dbReference type="GO" id="GO:0016020">
    <property type="term" value="C:membrane"/>
    <property type="evidence" value="ECO:0007669"/>
    <property type="project" value="UniProtKB-SubCell"/>
</dbReference>
<dbReference type="InterPro" id="IPR050665">
    <property type="entry name" value="Cytochrome_P450_Monooxygen"/>
</dbReference>
<evidence type="ECO:0000313" key="15">
    <source>
        <dbReference type="EMBL" id="KAK4785374.1"/>
    </source>
</evidence>
<dbReference type="AlphaFoldDB" id="A0AAN7QZ77"/>
<dbReference type="InterPro" id="IPR036396">
    <property type="entry name" value="Cyt_P450_sf"/>
</dbReference>
<evidence type="ECO:0000256" key="2">
    <source>
        <dbReference type="ARBA" id="ARBA00004167"/>
    </source>
</evidence>
<dbReference type="PANTHER" id="PTHR24282:SF20">
    <property type="entry name" value="CYTOCHROME P450 CYP749A22-LIKE"/>
    <property type="match status" value="1"/>
</dbReference>
<dbReference type="SUPFAM" id="SSF48264">
    <property type="entry name" value="Cytochrome P450"/>
    <property type="match status" value="1"/>
</dbReference>
<dbReference type="GO" id="GO:0004497">
    <property type="term" value="F:monooxygenase activity"/>
    <property type="evidence" value="ECO:0007669"/>
    <property type="project" value="UniProtKB-KW"/>
</dbReference>
<dbReference type="PRINTS" id="PR00463">
    <property type="entry name" value="EP450I"/>
</dbReference>
<proteinExistence type="inferred from homology"/>
<evidence type="ECO:0008006" key="17">
    <source>
        <dbReference type="Google" id="ProtNLM"/>
    </source>
</evidence>
<dbReference type="Gene3D" id="1.10.630.10">
    <property type="entry name" value="Cytochrome P450"/>
    <property type="match status" value="1"/>
</dbReference>
<keyword evidence="5 14" id="KW-0812">Transmembrane</keyword>
<evidence type="ECO:0000256" key="8">
    <source>
        <dbReference type="ARBA" id="ARBA00023002"/>
    </source>
</evidence>
<dbReference type="Proteomes" id="UP001346149">
    <property type="component" value="Unassembled WGS sequence"/>
</dbReference>
<keyword evidence="8 13" id="KW-0560">Oxidoreductase</keyword>
<organism evidence="15 16">
    <name type="scientific">Trapa natans</name>
    <name type="common">Water chestnut</name>
    <dbReference type="NCBI Taxonomy" id="22666"/>
    <lineage>
        <taxon>Eukaryota</taxon>
        <taxon>Viridiplantae</taxon>
        <taxon>Streptophyta</taxon>
        <taxon>Embryophyta</taxon>
        <taxon>Tracheophyta</taxon>
        <taxon>Spermatophyta</taxon>
        <taxon>Magnoliopsida</taxon>
        <taxon>eudicotyledons</taxon>
        <taxon>Gunneridae</taxon>
        <taxon>Pentapetalae</taxon>
        <taxon>rosids</taxon>
        <taxon>malvids</taxon>
        <taxon>Myrtales</taxon>
        <taxon>Lythraceae</taxon>
        <taxon>Trapa</taxon>
    </lineage>
</organism>
<dbReference type="PANTHER" id="PTHR24282">
    <property type="entry name" value="CYTOCHROME P450 FAMILY MEMBER"/>
    <property type="match status" value="1"/>
</dbReference>
<keyword evidence="6 12" id="KW-0479">Metal-binding</keyword>
<evidence type="ECO:0000256" key="5">
    <source>
        <dbReference type="ARBA" id="ARBA00022692"/>
    </source>
</evidence>
<dbReference type="InterPro" id="IPR001128">
    <property type="entry name" value="Cyt_P450"/>
</dbReference>
<keyword evidence="10 13" id="KW-0503">Monooxygenase</keyword>
<dbReference type="GO" id="GO:0020037">
    <property type="term" value="F:heme binding"/>
    <property type="evidence" value="ECO:0007669"/>
    <property type="project" value="InterPro"/>
</dbReference>
<dbReference type="InterPro" id="IPR002401">
    <property type="entry name" value="Cyt_P450_E_grp-I"/>
</dbReference>
<dbReference type="InterPro" id="IPR017972">
    <property type="entry name" value="Cyt_P450_CS"/>
</dbReference>
<keyword evidence="7 14" id="KW-1133">Transmembrane helix</keyword>
<gene>
    <name evidence="15" type="ORF">SAY86_002063</name>
</gene>
<evidence type="ECO:0000256" key="4">
    <source>
        <dbReference type="ARBA" id="ARBA00022617"/>
    </source>
</evidence>
<comment type="cofactor">
    <cofactor evidence="1 12">
        <name>heme</name>
        <dbReference type="ChEBI" id="CHEBI:30413"/>
    </cofactor>
</comment>
<evidence type="ECO:0000256" key="12">
    <source>
        <dbReference type="PIRSR" id="PIRSR602401-1"/>
    </source>
</evidence>
<dbReference type="PROSITE" id="PS00086">
    <property type="entry name" value="CYTOCHROME_P450"/>
    <property type="match status" value="1"/>
</dbReference>
<sequence>MSICQFTCSSASLLLLDYRSSRNCTEIAKDSADVFFCLFRCFSNDFPVEGSLRSHQQFQCPAIIRDLFFIPNPQPDRSLRLSSLQLTSEMLSQTFLLGLLFLLLFCFALLRVFHKLWLGPIRVQKMMAAQGIKGPPYRFLHGATQEILRMRKEAMETPMDSLSHDIFPRIHPHVHTWVNTYGPNYLSWSGPQPVLVITEPEMIKDILNNKDKNYLKIKPRNFAKKMVGDGIVAAEGEKWAKLRKLANHSFHGESLKRYVPAILDGVHVMLEKWKHHEGKEIEVYDEFIVLTSEVISRTAFGSSYVQGRNIFAMLKRLGVLLSINEHRVRFPGISKFWKTADEIESEKLEKGMRDAILQMIQKREEEIVSGKLDGFGDDFLGLLMHAYRDQDRGKRITIDNVIDECKTFYLAGQETTSTLLTWVLFLLAVHTDWQEEARKEVLNVFGQEDPYYDGIAKLKTMTMIINETLRLYPPAAQLSRQVNNEVRLGKLIIPANTQCFIACLKIHHDPQIWGEDAHLFKPDRFSEGVAKAIKSNPATFLPFGMGPRNCVGTNFSNTEVKIALSMILQRYSFTLSPGYVHSPALLITVIPQHGVHVILHPFTTTM</sequence>
<name>A0AAN7QZ77_TRANT</name>
<comment type="similarity">
    <text evidence="3 13">Belongs to the cytochrome P450 family.</text>
</comment>
<evidence type="ECO:0000256" key="10">
    <source>
        <dbReference type="ARBA" id="ARBA00023033"/>
    </source>
</evidence>
<evidence type="ECO:0000256" key="6">
    <source>
        <dbReference type="ARBA" id="ARBA00022723"/>
    </source>
</evidence>
<evidence type="ECO:0000256" key="1">
    <source>
        <dbReference type="ARBA" id="ARBA00001971"/>
    </source>
</evidence>
<evidence type="ECO:0000313" key="16">
    <source>
        <dbReference type="Proteomes" id="UP001346149"/>
    </source>
</evidence>
<evidence type="ECO:0000256" key="9">
    <source>
        <dbReference type="ARBA" id="ARBA00023004"/>
    </source>
</evidence>
<reference evidence="15 16" key="1">
    <citation type="journal article" date="2023" name="Hortic Res">
        <title>Pangenome of water caltrop reveals structural variations and asymmetric subgenome divergence after allopolyploidization.</title>
        <authorList>
            <person name="Zhang X."/>
            <person name="Chen Y."/>
            <person name="Wang L."/>
            <person name="Yuan Y."/>
            <person name="Fang M."/>
            <person name="Shi L."/>
            <person name="Lu R."/>
            <person name="Comes H.P."/>
            <person name="Ma Y."/>
            <person name="Chen Y."/>
            <person name="Huang G."/>
            <person name="Zhou Y."/>
            <person name="Zheng Z."/>
            <person name="Qiu Y."/>
        </authorList>
    </citation>
    <scope>NUCLEOTIDE SEQUENCE [LARGE SCALE GENOMIC DNA]</scope>
    <source>
        <strain evidence="15">F231</strain>
    </source>
</reference>
<comment type="caution">
    <text evidence="15">The sequence shown here is derived from an EMBL/GenBank/DDBJ whole genome shotgun (WGS) entry which is preliminary data.</text>
</comment>